<feature type="compositionally biased region" description="Polar residues" evidence="6">
    <location>
        <begin position="599"/>
        <end position="611"/>
    </location>
</feature>
<dbReference type="InterPro" id="IPR000095">
    <property type="entry name" value="CRIB_dom"/>
</dbReference>
<evidence type="ECO:0000256" key="2">
    <source>
        <dbReference type="ARBA" id="ARBA00022490"/>
    </source>
</evidence>
<feature type="compositionally biased region" description="Low complexity" evidence="6">
    <location>
        <begin position="582"/>
        <end position="593"/>
    </location>
</feature>
<dbReference type="InterPro" id="IPR003124">
    <property type="entry name" value="WH2_dom"/>
</dbReference>
<feature type="domain" description="WH2" evidence="8">
    <location>
        <begin position="833"/>
        <end position="850"/>
    </location>
</feature>
<feature type="compositionally biased region" description="Basic and acidic residues" evidence="6">
    <location>
        <begin position="477"/>
        <end position="488"/>
    </location>
</feature>
<keyword evidence="3" id="KW-0597">Phosphoprotein</keyword>
<dbReference type="GO" id="GO:0007015">
    <property type="term" value="P:actin filament organization"/>
    <property type="evidence" value="ECO:0007669"/>
    <property type="project" value="InterPro"/>
</dbReference>
<evidence type="ECO:0000256" key="6">
    <source>
        <dbReference type="SAM" id="MobiDB-lite"/>
    </source>
</evidence>
<evidence type="ECO:0000256" key="5">
    <source>
        <dbReference type="ARBA" id="ARBA00023212"/>
    </source>
</evidence>
<reference evidence="9" key="1">
    <citation type="submission" date="2020-09" db="EMBL/GenBank/DDBJ databases">
        <authorList>
            <person name="Kikuchi T."/>
        </authorList>
    </citation>
    <scope>NUCLEOTIDE SEQUENCE</scope>
    <source>
        <strain evidence="9">SH1</strain>
    </source>
</reference>
<evidence type="ECO:0000259" key="7">
    <source>
        <dbReference type="PROSITE" id="PS50108"/>
    </source>
</evidence>
<feature type="compositionally biased region" description="Low complexity" evidence="6">
    <location>
        <begin position="806"/>
        <end position="827"/>
    </location>
</feature>
<dbReference type="Proteomes" id="UP000614601">
    <property type="component" value="Unassembled WGS sequence"/>
</dbReference>
<dbReference type="PANTHER" id="PTHR13037">
    <property type="entry name" value="FORMIN"/>
    <property type="match status" value="1"/>
</dbReference>
<feature type="compositionally biased region" description="Acidic residues" evidence="6">
    <location>
        <begin position="920"/>
        <end position="933"/>
    </location>
</feature>
<feature type="compositionally biased region" description="Low complexity" evidence="6">
    <location>
        <begin position="763"/>
        <end position="774"/>
    </location>
</feature>
<feature type="compositionally biased region" description="Polar residues" evidence="6">
    <location>
        <begin position="566"/>
        <end position="579"/>
    </location>
</feature>
<feature type="compositionally biased region" description="Low complexity" evidence="6">
    <location>
        <begin position="373"/>
        <end position="401"/>
    </location>
</feature>
<evidence type="ECO:0000313" key="10">
    <source>
        <dbReference type="Proteomes" id="UP000614601"/>
    </source>
</evidence>
<keyword evidence="5" id="KW-0206">Cytoskeleton</keyword>
<feature type="compositionally biased region" description="Pro residues" evidence="6">
    <location>
        <begin position="714"/>
        <end position="723"/>
    </location>
</feature>
<keyword evidence="10" id="KW-1185">Reference proteome</keyword>
<gene>
    <name evidence="9" type="ORF">BOKJ2_LOCUS7640</name>
</gene>
<dbReference type="Pfam" id="PF02205">
    <property type="entry name" value="WH2"/>
    <property type="match status" value="2"/>
</dbReference>
<dbReference type="InterPro" id="IPR011026">
    <property type="entry name" value="WAS_C"/>
</dbReference>
<dbReference type="CDD" id="cd00132">
    <property type="entry name" value="CRIB"/>
    <property type="match status" value="1"/>
</dbReference>
<feature type="region of interest" description="Disordered" evidence="6">
    <location>
        <begin position="162"/>
        <end position="208"/>
    </location>
</feature>
<dbReference type="PROSITE" id="PS50108">
    <property type="entry name" value="CRIB"/>
    <property type="match status" value="1"/>
</dbReference>
<dbReference type="GO" id="GO:0005856">
    <property type="term" value="C:cytoskeleton"/>
    <property type="evidence" value="ECO:0007669"/>
    <property type="project" value="UniProtKB-SubCell"/>
</dbReference>
<dbReference type="SMART" id="SM00246">
    <property type="entry name" value="WH2"/>
    <property type="match status" value="2"/>
</dbReference>
<organism evidence="9 10">
    <name type="scientific">Bursaphelenchus okinawaensis</name>
    <dbReference type="NCBI Taxonomy" id="465554"/>
    <lineage>
        <taxon>Eukaryota</taxon>
        <taxon>Metazoa</taxon>
        <taxon>Ecdysozoa</taxon>
        <taxon>Nematoda</taxon>
        <taxon>Chromadorea</taxon>
        <taxon>Rhabditida</taxon>
        <taxon>Tylenchina</taxon>
        <taxon>Tylenchomorpha</taxon>
        <taxon>Aphelenchoidea</taxon>
        <taxon>Aphelenchoididae</taxon>
        <taxon>Bursaphelenchus</taxon>
    </lineage>
</organism>
<feature type="domain" description="CRIB" evidence="7">
    <location>
        <begin position="501"/>
        <end position="514"/>
    </location>
</feature>
<feature type="compositionally biased region" description="Basic and acidic residues" evidence="6">
    <location>
        <begin position="171"/>
        <end position="183"/>
    </location>
</feature>
<feature type="compositionally biased region" description="Basic and acidic residues" evidence="6">
    <location>
        <begin position="882"/>
        <end position="894"/>
    </location>
</feature>
<dbReference type="GO" id="GO:0003779">
    <property type="term" value="F:actin binding"/>
    <property type="evidence" value="ECO:0007669"/>
    <property type="project" value="InterPro"/>
</dbReference>
<dbReference type="Pfam" id="PF00786">
    <property type="entry name" value="PBD"/>
    <property type="match status" value="1"/>
</dbReference>
<dbReference type="EMBL" id="CAJFDH010000004">
    <property type="protein sequence ID" value="CAD5218430.1"/>
    <property type="molecule type" value="Genomic_DNA"/>
</dbReference>
<evidence type="ECO:0000256" key="4">
    <source>
        <dbReference type="ARBA" id="ARBA00022581"/>
    </source>
</evidence>
<keyword evidence="2" id="KW-0963">Cytoplasm</keyword>
<feature type="region of interest" description="Disordered" evidence="6">
    <location>
        <begin position="566"/>
        <end position="633"/>
    </location>
</feature>
<dbReference type="PANTHER" id="PTHR13037:SF24">
    <property type="entry name" value="POLYCOMB PROTEIN PCL-RELATED"/>
    <property type="match status" value="1"/>
</dbReference>
<evidence type="ECO:0000259" key="8">
    <source>
        <dbReference type="PROSITE" id="PS51082"/>
    </source>
</evidence>
<dbReference type="Proteomes" id="UP000783686">
    <property type="component" value="Unassembled WGS sequence"/>
</dbReference>
<dbReference type="EMBL" id="CAJFCW020000004">
    <property type="protein sequence ID" value="CAG9110455.1"/>
    <property type="molecule type" value="Genomic_DNA"/>
</dbReference>
<feature type="region of interest" description="Disordered" evidence="6">
    <location>
        <begin position="373"/>
        <end position="412"/>
    </location>
</feature>
<comment type="caution">
    <text evidence="9">The sequence shown here is derived from an EMBL/GenBank/DDBJ whole genome shotgun (WGS) entry which is preliminary data.</text>
</comment>
<feature type="compositionally biased region" description="Polar residues" evidence="6">
    <location>
        <begin position="673"/>
        <end position="692"/>
    </location>
</feature>
<evidence type="ECO:0000313" key="9">
    <source>
        <dbReference type="EMBL" id="CAD5218430.1"/>
    </source>
</evidence>
<dbReference type="OrthoDB" id="8963340at2759"/>
<feature type="region of interest" description="Disordered" evidence="6">
    <location>
        <begin position="882"/>
        <end position="933"/>
    </location>
</feature>
<evidence type="ECO:0008006" key="11">
    <source>
        <dbReference type="Google" id="ProtNLM"/>
    </source>
</evidence>
<dbReference type="SUPFAM" id="SSF47912">
    <property type="entry name" value="Wiscott-Aldrich syndrome protein, WASP, C-terminal domain"/>
    <property type="match status" value="1"/>
</dbReference>
<feature type="compositionally biased region" description="Polar residues" evidence="6">
    <location>
        <begin position="651"/>
        <end position="665"/>
    </location>
</feature>
<protein>
    <recommendedName>
        <fullName evidence="11">CRIB domain-containing protein</fullName>
    </recommendedName>
</protein>
<comment type="subcellular location">
    <subcellularLocation>
        <location evidence="1">Cytoplasm</location>
        <location evidence="1">Cytoskeleton</location>
    </subcellularLocation>
</comment>
<dbReference type="InterPro" id="IPR036936">
    <property type="entry name" value="CRIB_dom_sf"/>
</dbReference>
<feature type="region of interest" description="Disordered" evidence="6">
    <location>
        <begin position="646"/>
        <end position="865"/>
    </location>
</feature>
<dbReference type="Gene3D" id="3.90.810.10">
    <property type="entry name" value="CRIB domain"/>
    <property type="match status" value="2"/>
</dbReference>
<accession>A0A811KSJ1</accession>
<feature type="compositionally biased region" description="Pro residues" evidence="6">
    <location>
        <begin position="752"/>
        <end position="762"/>
    </location>
</feature>
<dbReference type="PROSITE" id="PS51082">
    <property type="entry name" value="WH2"/>
    <property type="match status" value="2"/>
</dbReference>
<evidence type="ECO:0000256" key="3">
    <source>
        <dbReference type="ARBA" id="ARBA00022553"/>
    </source>
</evidence>
<feature type="compositionally biased region" description="Pro residues" evidence="6">
    <location>
        <begin position="775"/>
        <end position="802"/>
    </location>
</feature>
<dbReference type="AlphaFoldDB" id="A0A811KSJ1"/>
<evidence type="ECO:0000256" key="1">
    <source>
        <dbReference type="ARBA" id="ARBA00004245"/>
    </source>
</evidence>
<name>A0A811KSJ1_9BILA</name>
<feature type="compositionally biased region" description="Polar residues" evidence="6">
    <location>
        <begin position="434"/>
        <end position="445"/>
    </location>
</feature>
<feature type="domain" description="WH2" evidence="8">
    <location>
        <begin position="865"/>
        <end position="882"/>
    </location>
</feature>
<feature type="region of interest" description="Disordered" evidence="6">
    <location>
        <begin position="426"/>
        <end position="502"/>
    </location>
</feature>
<keyword evidence="4" id="KW-0945">Host-virus interaction</keyword>
<proteinExistence type="predicted"/>
<sequence length="933" mass="103495">MPETYFYVTKPSPKDYKDQLTSNIGRIGTIRSLRPPKLERPKPIYLCSGFELSTSFISSDVTNPEFGSGLRNAEATESQPGLNCNDSNCGFNATGFDFNCTEPNVRLAGTEASFRSKAGSNFGSTAPKAIEEAATKDNFDFIAKNFESTEFGSDFILTESYLGTNSDDEDSPKFDVNSEKTDSNSEDSGLVLKPEESEENNGSKDNSSWFCQDEGKLHNLDHRTLRYYQQVQLQNLKSYQENQHLHDQTTSVENFKNFGGFSNSFRTQDHPNQVYYCFKDQKFYLKNDFLEENFNFLDFYTTQEQNDNMLRNYDPKMLRKMNIRPAAPPPLPPHKDLRMPIRLRQVFDAPSTFNKAFNDSKSFNDANTFNTNMNNTNLNNNNINNVTNKNGKTNSVSTSKTTNEEPGGEFRREKCLKLKDNRKRIKFQERLITDQKNGSTKQAPNRLQPPNKPPTAGITDVGSMPHFGIYQHNSPVDLKKSKNKDKDKKNKKKPRIRKEDIGHPTNFQHKAHLGWDVDGGFSQNFCAGEPLDESVKELLRAAGRDPDKMNKEELAFATDFISNYQEAPGNDYTSQSSPAIMQPQQQPSFQPGPMHQVHSIHSAQSANNMYNTRPAPPRPPPTDYYGSYGQDQGRSAGYELEQARSGYGQDQGYNGSYGQANQRNGSYGHEQPQARSYSQDQAYNGGYSQDQGRNGIYGHLQATYGSNYTHSAPATPPQPPPAPQRDASMQQRPVRPPPVEQRTTSYSNGPQSAPPPPPPMPPVGQSAPRPSNAPAAPPPPPPPPPAQTSSSIPPPPPPPPPGGLNGVKLGNGNTQPSSASSNAPATPKQASGGRADLLQQIQLGTKLKHVEPPAERSPLAATGNARDDMMQQIRKGANLKHVDQQEVESNRKSVPEPMGGIAGALARALEERRKNMNNSDESEAENDSEWEDD</sequence>